<name>A0A9P4UHW1_9PLEO</name>
<evidence type="ECO:0000256" key="2">
    <source>
        <dbReference type="SAM" id="SignalP"/>
    </source>
</evidence>
<keyword evidence="2" id="KW-0732">Signal</keyword>
<reference evidence="3" key="1">
    <citation type="journal article" date="2020" name="Stud. Mycol.">
        <title>101 Dothideomycetes genomes: a test case for predicting lifestyles and emergence of pathogens.</title>
        <authorList>
            <person name="Haridas S."/>
            <person name="Albert R."/>
            <person name="Binder M."/>
            <person name="Bloem J."/>
            <person name="Labutti K."/>
            <person name="Salamov A."/>
            <person name="Andreopoulos B."/>
            <person name="Baker S."/>
            <person name="Barry K."/>
            <person name="Bills G."/>
            <person name="Bluhm B."/>
            <person name="Cannon C."/>
            <person name="Castanera R."/>
            <person name="Culley D."/>
            <person name="Daum C."/>
            <person name="Ezra D."/>
            <person name="Gonzalez J."/>
            <person name="Henrissat B."/>
            <person name="Kuo A."/>
            <person name="Liang C."/>
            <person name="Lipzen A."/>
            <person name="Lutzoni F."/>
            <person name="Magnuson J."/>
            <person name="Mondo S."/>
            <person name="Nolan M."/>
            <person name="Ohm R."/>
            <person name="Pangilinan J."/>
            <person name="Park H.-J."/>
            <person name="Ramirez L."/>
            <person name="Alfaro M."/>
            <person name="Sun H."/>
            <person name="Tritt A."/>
            <person name="Yoshinaga Y."/>
            <person name="Zwiers L.-H."/>
            <person name="Turgeon B."/>
            <person name="Goodwin S."/>
            <person name="Spatafora J."/>
            <person name="Crous P."/>
            <person name="Grigoriev I."/>
        </authorList>
    </citation>
    <scope>NUCLEOTIDE SEQUENCE</scope>
    <source>
        <strain evidence="3">CBS 690.94</strain>
    </source>
</reference>
<comment type="caution">
    <text evidence="3">The sequence shown here is derived from an EMBL/GenBank/DDBJ whole genome shotgun (WGS) entry which is preliminary data.</text>
</comment>
<accession>A0A9P4UHW1</accession>
<dbReference type="Proteomes" id="UP000799764">
    <property type="component" value="Unassembled WGS sequence"/>
</dbReference>
<dbReference type="EMBL" id="MU001494">
    <property type="protein sequence ID" value="KAF2449978.1"/>
    <property type="molecule type" value="Genomic_DNA"/>
</dbReference>
<gene>
    <name evidence="3" type="ORF">P171DRAFT_428091</name>
</gene>
<organism evidence="3 4">
    <name type="scientific">Karstenula rhodostoma CBS 690.94</name>
    <dbReference type="NCBI Taxonomy" id="1392251"/>
    <lineage>
        <taxon>Eukaryota</taxon>
        <taxon>Fungi</taxon>
        <taxon>Dikarya</taxon>
        <taxon>Ascomycota</taxon>
        <taxon>Pezizomycotina</taxon>
        <taxon>Dothideomycetes</taxon>
        <taxon>Pleosporomycetidae</taxon>
        <taxon>Pleosporales</taxon>
        <taxon>Massarineae</taxon>
        <taxon>Didymosphaeriaceae</taxon>
        <taxon>Karstenula</taxon>
    </lineage>
</organism>
<keyword evidence="4" id="KW-1185">Reference proteome</keyword>
<feature type="signal peptide" evidence="2">
    <location>
        <begin position="1"/>
        <end position="16"/>
    </location>
</feature>
<proteinExistence type="predicted"/>
<dbReference type="AlphaFoldDB" id="A0A9P4UHW1"/>
<evidence type="ECO:0000256" key="1">
    <source>
        <dbReference type="SAM" id="MobiDB-lite"/>
    </source>
</evidence>
<feature type="region of interest" description="Disordered" evidence="1">
    <location>
        <begin position="48"/>
        <end position="111"/>
    </location>
</feature>
<evidence type="ECO:0000313" key="4">
    <source>
        <dbReference type="Proteomes" id="UP000799764"/>
    </source>
</evidence>
<protein>
    <submittedName>
        <fullName evidence="3">Uncharacterized protein</fullName>
    </submittedName>
</protein>
<feature type="chain" id="PRO_5040473543" evidence="2">
    <location>
        <begin position="17"/>
        <end position="111"/>
    </location>
</feature>
<sequence>MRLFSLVTSLVPLTLAQHYRHPSVTRSPSPTTPSIEPSRYTIPCTMSDDTLALPAGSARPLRSRPRQPSTRGEESAKTIQRRLLSRHAVRDSSPFPNLQHSLFSPEVVSYT</sequence>
<evidence type="ECO:0000313" key="3">
    <source>
        <dbReference type="EMBL" id="KAF2449978.1"/>
    </source>
</evidence>